<feature type="transmembrane region" description="Helical" evidence="1">
    <location>
        <begin position="66"/>
        <end position="84"/>
    </location>
</feature>
<evidence type="ECO:0000256" key="1">
    <source>
        <dbReference type="SAM" id="Phobius"/>
    </source>
</evidence>
<evidence type="ECO:0000313" key="4">
    <source>
        <dbReference type="Proteomes" id="UP001454036"/>
    </source>
</evidence>
<dbReference type="InterPro" id="IPR017451">
    <property type="entry name" value="F-box-assoc_interact_dom"/>
</dbReference>
<proteinExistence type="predicted"/>
<evidence type="ECO:0000259" key="2">
    <source>
        <dbReference type="Pfam" id="PF07734"/>
    </source>
</evidence>
<dbReference type="InterPro" id="IPR006527">
    <property type="entry name" value="F-box-assoc_dom_typ1"/>
</dbReference>
<dbReference type="Proteomes" id="UP001454036">
    <property type="component" value="Unassembled WGS sequence"/>
</dbReference>
<keyword evidence="1" id="KW-0472">Membrane</keyword>
<dbReference type="NCBIfam" id="TIGR01640">
    <property type="entry name" value="F_box_assoc_1"/>
    <property type="match status" value="1"/>
</dbReference>
<dbReference type="EMBL" id="BAABME010003607">
    <property type="protein sequence ID" value="GAA0159456.1"/>
    <property type="molecule type" value="Genomic_DNA"/>
</dbReference>
<keyword evidence="1" id="KW-1133">Transmembrane helix</keyword>
<feature type="domain" description="F-box associated beta-propeller type 1" evidence="2">
    <location>
        <begin position="18"/>
        <end position="117"/>
    </location>
</feature>
<reference evidence="3 4" key="1">
    <citation type="submission" date="2024-01" db="EMBL/GenBank/DDBJ databases">
        <title>The complete chloroplast genome sequence of Lithospermum erythrorhizon: insights into the phylogenetic relationship among Boraginaceae species and the maternal lineages of purple gromwells.</title>
        <authorList>
            <person name="Okada T."/>
            <person name="Watanabe K."/>
        </authorList>
    </citation>
    <scope>NUCLEOTIDE SEQUENCE [LARGE SCALE GENOMIC DNA]</scope>
</reference>
<keyword evidence="1" id="KW-0812">Transmembrane</keyword>
<protein>
    <recommendedName>
        <fullName evidence="2">F-box associated beta-propeller type 1 domain-containing protein</fullName>
    </recommendedName>
</protein>
<dbReference type="AlphaFoldDB" id="A0AAV3Q920"/>
<organism evidence="3 4">
    <name type="scientific">Lithospermum erythrorhizon</name>
    <name type="common">Purple gromwell</name>
    <name type="synonym">Lithospermum officinale var. erythrorhizon</name>
    <dbReference type="NCBI Taxonomy" id="34254"/>
    <lineage>
        <taxon>Eukaryota</taxon>
        <taxon>Viridiplantae</taxon>
        <taxon>Streptophyta</taxon>
        <taxon>Embryophyta</taxon>
        <taxon>Tracheophyta</taxon>
        <taxon>Spermatophyta</taxon>
        <taxon>Magnoliopsida</taxon>
        <taxon>eudicotyledons</taxon>
        <taxon>Gunneridae</taxon>
        <taxon>Pentapetalae</taxon>
        <taxon>asterids</taxon>
        <taxon>lamiids</taxon>
        <taxon>Boraginales</taxon>
        <taxon>Boraginaceae</taxon>
        <taxon>Boraginoideae</taxon>
        <taxon>Lithospermeae</taxon>
        <taxon>Lithospermum</taxon>
    </lineage>
</organism>
<gene>
    <name evidence="3" type="ORF">LIER_16225</name>
</gene>
<name>A0AAV3Q920_LITER</name>
<accession>A0AAV3Q920</accession>
<comment type="caution">
    <text evidence="3">The sequence shown here is derived from an EMBL/GenBank/DDBJ whole genome shotgun (WGS) entry which is preliminary data.</text>
</comment>
<sequence>MRSIEKSPYSHAVIGYLSNVGMFLHGYLHWIAMKRSDSLYVIVHFDLSSERFSEVPTHAYIDEFTYLFYCLMVLNGYLCMVVYLDKDEAKIDVMIMREYGVQSSWGRLVVLNVEVFSLLKPVHQLGDNEIVVFDENRDPDI</sequence>
<evidence type="ECO:0000313" key="3">
    <source>
        <dbReference type="EMBL" id="GAA0159456.1"/>
    </source>
</evidence>
<feature type="transmembrane region" description="Helical" evidence="1">
    <location>
        <begin position="12"/>
        <end position="32"/>
    </location>
</feature>
<dbReference type="Pfam" id="PF07734">
    <property type="entry name" value="FBA_1"/>
    <property type="match status" value="1"/>
</dbReference>
<keyword evidence="4" id="KW-1185">Reference proteome</keyword>